<evidence type="ECO:0000313" key="2">
    <source>
        <dbReference type="Proteomes" id="UP000011115"/>
    </source>
</evidence>
<reference evidence="1" key="2">
    <citation type="submission" date="2015-06" db="UniProtKB">
        <authorList>
            <consortium name="EnsemblPlants"/>
        </authorList>
    </citation>
    <scope>IDENTIFICATION</scope>
    <source>
        <strain evidence="1">DM1-3 516 R44</strain>
    </source>
</reference>
<dbReference type="RefSeq" id="XP_015162975.1">
    <property type="nucleotide sequence ID" value="XM_015307489.1"/>
</dbReference>
<dbReference type="GeneID" id="107060105"/>
<dbReference type="EnsemblPlants" id="PGSC0003DMT400093372">
    <property type="protein sequence ID" value="PGSC0003DMT400093372"/>
    <property type="gene ID" value="PGSC0003DMG400042943"/>
</dbReference>
<dbReference type="Pfam" id="PF00227">
    <property type="entry name" value="Proteasome"/>
    <property type="match status" value="1"/>
</dbReference>
<dbReference type="Gene3D" id="3.60.20.10">
    <property type="entry name" value="Glutamine Phosphoribosylpyrophosphate, subunit 1, domain 1"/>
    <property type="match status" value="1"/>
</dbReference>
<gene>
    <name evidence="1" type="primary">LOC107060105</name>
</gene>
<dbReference type="HOGENOM" id="CLU_1317417_0_0_1"/>
<dbReference type="eggNOG" id="KOG0174">
    <property type="taxonomic scope" value="Eukaryota"/>
</dbReference>
<reference evidence="2" key="1">
    <citation type="journal article" date="2011" name="Nature">
        <title>Genome sequence and analysis of the tuber crop potato.</title>
        <authorList>
            <consortium name="The Potato Genome Sequencing Consortium"/>
        </authorList>
    </citation>
    <scope>NUCLEOTIDE SEQUENCE [LARGE SCALE GENOMIC DNA]</scope>
    <source>
        <strain evidence="2">cv. DM1-3 516 R44</strain>
    </source>
</reference>
<dbReference type="InParanoid" id="M1DRU1"/>
<name>M1DRU1_SOLTU</name>
<dbReference type="GO" id="GO:0005829">
    <property type="term" value="C:cytosol"/>
    <property type="evidence" value="ECO:0000318"/>
    <property type="project" value="GO_Central"/>
</dbReference>
<dbReference type="STRING" id="4113.M1DRU1"/>
<accession>M1DRU1</accession>
<organism evidence="1 2">
    <name type="scientific">Solanum tuberosum</name>
    <name type="common">Potato</name>
    <dbReference type="NCBI Taxonomy" id="4113"/>
    <lineage>
        <taxon>Eukaryota</taxon>
        <taxon>Viridiplantae</taxon>
        <taxon>Streptophyta</taxon>
        <taxon>Embryophyta</taxon>
        <taxon>Tracheophyta</taxon>
        <taxon>Spermatophyta</taxon>
        <taxon>Magnoliopsida</taxon>
        <taxon>eudicotyledons</taxon>
        <taxon>Gunneridae</taxon>
        <taxon>Pentapetalae</taxon>
        <taxon>asterids</taxon>
        <taxon>lamiids</taxon>
        <taxon>Solanales</taxon>
        <taxon>Solanaceae</taxon>
        <taxon>Solanoideae</taxon>
        <taxon>Solaneae</taxon>
        <taxon>Solanum</taxon>
    </lineage>
</organism>
<proteinExistence type="predicted"/>
<dbReference type="PaxDb" id="4113-PGSC0003DMT400093372"/>
<dbReference type="SUPFAM" id="SSF56235">
    <property type="entry name" value="N-terminal nucleophile aminohydrolases (Ntn hydrolases)"/>
    <property type="match status" value="1"/>
</dbReference>
<sequence>MISFNVNSNEPHPSNTITIIGVTYDDGIILGSTDTTTQLNANVVSCHCVHETEILLKDAQNFILDQENVMITAKTIGTMLSAFNSRMKNMGQTSVIIGGGKKIFEVNDVGIVTEKSNFCVAGYGVAYLNKFLEKEWRKGMNEEEAEKLVLKTLSLNFSLGGVRICGIETASVNSKGVTRVFHHRDTLPTMQEELDLEHSAEERDVLECVCERFSLCVNLNADVSIQEGVDWTVKENS</sequence>
<dbReference type="OMA" id="CTHETEI"/>
<dbReference type="KEGG" id="sot:107060105"/>
<dbReference type="InterPro" id="IPR029055">
    <property type="entry name" value="Ntn_hydrolases_N"/>
</dbReference>
<dbReference type="Gramene" id="PGSC0003DMT400093372">
    <property type="protein sequence ID" value="PGSC0003DMT400093372"/>
    <property type="gene ID" value="PGSC0003DMG400042943"/>
</dbReference>
<dbReference type="GO" id="GO:0005634">
    <property type="term" value="C:nucleus"/>
    <property type="evidence" value="ECO:0000318"/>
    <property type="project" value="GO_Central"/>
</dbReference>
<dbReference type="Proteomes" id="UP000011115">
    <property type="component" value="Unassembled WGS sequence"/>
</dbReference>
<evidence type="ECO:0000313" key="1">
    <source>
        <dbReference type="EnsemblPlants" id="PGSC0003DMT400093372"/>
    </source>
</evidence>
<dbReference type="AlphaFoldDB" id="M1DRU1"/>
<dbReference type="OrthoDB" id="1267005at2759"/>
<dbReference type="GO" id="GO:0043161">
    <property type="term" value="P:proteasome-mediated ubiquitin-dependent protein catabolic process"/>
    <property type="evidence" value="ECO:0000318"/>
    <property type="project" value="GO_Central"/>
</dbReference>
<protein>
    <submittedName>
        <fullName evidence="1">Proteasome subunit beta type</fullName>
    </submittedName>
</protein>
<dbReference type="SMR" id="M1DRU1"/>
<dbReference type="InterPro" id="IPR001353">
    <property type="entry name" value="Proteasome_sua/b"/>
</dbReference>
<dbReference type="GO" id="GO:0019774">
    <property type="term" value="C:proteasome core complex, beta-subunit complex"/>
    <property type="evidence" value="ECO:0000318"/>
    <property type="project" value="GO_Central"/>
</dbReference>
<keyword evidence="2" id="KW-1185">Reference proteome</keyword>
<dbReference type="GO" id="GO:0004175">
    <property type="term" value="F:endopeptidase activity"/>
    <property type="evidence" value="ECO:0000318"/>
    <property type="project" value="GO_Central"/>
</dbReference>